<feature type="coiled-coil region" evidence="1">
    <location>
        <begin position="417"/>
        <end position="451"/>
    </location>
</feature>
<feature type="coiled-coil region" evidence="1">
    <location>
        <begin position="125"/>
        <end position="152"/>
    </location>
</feature>
<dbReference type="EMBL" id="BJZP01000015">
    <property type="protein sequence ID" value="GEO86056.1"/>
    <property type="molecule type" value="Genomic_DNA"/>
</dbReference>
<evidence type="ECO:0000256" key="1">
    <source>
        <dbReference type="SAM" id="Coils"/>
    </source>
</evidence>
<name>A0A512HKS9_9HYPH</name>
<evidence type="ECO:0000313" key="3">
    <source>
        <dbReference type="EMBL" id="GEO86056.1"/>
    </source>
</evidence>
<dbReference type="OrthoDB" id="8325590at2"/>
<organism evidence="3 4">
    <name type="scientific">Ciceribacter naphthalenivorans</name>
    <dbReference type="NCBI Taxonomy" id="1118451"/>
    <lineage>
        <taxon>Bacteria</taxon>
        <taxon>Pseudomonadati</taxon>
        <taxon>Pseudomonadota</taxon>
        <taxon>Alphaproteobacteria</taxon>
        <taxon>Hyphomicrobiales</taxon>
        <taxon>Rhizobiaceae</taxon>
        <taxon>Ciceribacter</taxon>
    </lineage>
</organism>
<reference evidence="3 4" key="1">
    <citation type="submission" date="2019-07" db="EMBL/GenBank/DDBJ databases">
        <title>Whole genome shotgun sequence of Rhizobium naphthalenivorans NBRC 107585.</title>
        <authorList>
            <person name="Hosoyama A."/>
            <person name="Uohara A."/>
            <person name="Ohji S."/>
            <person name="Ichikawa N."/>
        </authorList>
    </citation>
    <scope>NUCLEOTIDE SEQUENCE [LARGE SCALE GENOMIC DNA]</scope>
    <source>
        <strain evidence="3 4">NBRC 107585</strain>
    </source>
</reference>
<keyword evidence="1" id="KW-0175">Coiled coil</keyword>
<keyword evidence="4" id="KW-1185">Reference proteome</keyword>
<dbReference type="AlphaFoldDB" id="A0A512HKS9"/>
<accession>A0A512HKS9</accession>
<feature type="region of interest" description="Disordered" evidence="2">
    <location>
        <begin position="385"/>
        <end position="416"/>
    </location>
</feature>
<comment type="caution">
    <text evidence="3">The sequence shown here is derived from an EMBL/GenBank/DDBJ whole genome shotgun (WGS) entry which is preliminary data.</text>
</comment>
<sequence>MVMSFFRRIEEQAKGVAGSRAAAGLGSSAASAAFSTAATQSGGELGECHAFGSVVEESQLSSEQLLSGFGFLQERVSSLLSAHNDALAELAALRAERARIASLLDYESNARKKLDGESLRLAAECKELKTDNVQLRAETEESREKLVKLQALYEANAQDLSVVESRLRDATRELDERIGQYDETAALLKRAHVDLEQRNRDFSMMREKYETERTQHQVLAETSRRENDAQLREIARLTEEKGRLKNSLAHQDDLSRNLAGEVTSLKQELSFTEEKLKRLQSDLDNKQGAMAVEMSQLATRHEAINSKAELVEKLLVTARGRLKMVEDELQATRSELKQTKAELATAVVRADRLAQELSAARAGQAENESVRRDLSLQVSELTMRLRDSENTRGKRDRDAETMKRDLDQRNRADQEEIRQYRSSAEVARAEMRQLRSEIAILTGQLEVARNDRQAAPAAAMPAASLGPLEDWSLPVETGAKPIIDISEKSLRSAWPPAEA</sequence>
<feature type="coiled-coil region" evidence="1">
    <location>
        <begin position="220"/>
        <end position="289"/>
    </location>
</feature>
<proteinExistence type="predicted"/>
<dbReference type="Proteomes" id="UP000321717">
    <property type="component" value="Unassembled WGS sequence"/>
</dbReference>
<evidence type="ECO:0000256" key="2">
    <source>
        <dbReference type="SAM" id="MobiDB-lite"/>
    </source>
</evidence>
<protein>
    <submittedName>
        <fullName evidence="3">Uncharacterized protein</fullName>
    </submittedName>
</protein>
<gene>
    <name evidence="3" type="ORF">RNA01_29880</name>
</gene>
<evidence type="ECO:0000313" key="4">
    <source>
        <dbReference type="Proteomes" id="UP000321717"/>
    </source>
</evidence>